<evidence type="ECO:0000256" key="5">
    <source>
        <dbReference type="ARBA" id="ARBA00023242"/>
    </source>
</evidence>
<keyword evidence="4" id="KW-0804">Transcription</keyword>
<organism evidence="7 8">
    <name type="scientific">Castanea mollissima</name>
    <name type="common">Chinese chestnut</name>
    <dbReference type="NCBI Taxonomy" id="60419"/>
    <lineage>
        <taxon>Eukaryota</taxon>
        <taxon>Viridiplantae</taxon>
        <taxon>Streptophyta</taxon>
        <taxon>Embryophyta</taxon>
        <taxon>Tracheophyta</taxon>
        <taxon>Spermatophyta</taxon>
        <taxon>Magnoliopsida</taxon>
        <taxon>eudicotyledons</taxon>
        <taxon>Gunneridae</taxon>
        <taxon>Pentapetalae</taxon>
        <taxon>rosids</taxon>
        <taxon>fabids</taxon>
        <taxon>Fagales</taxon>
        <taxon>Fagaceae</taxon>
        <taxon>Castanea</taxon>
    </lineage>
</organism>
<feature type="region of interest" description="Disordered" evidence="6">
    <location>
        <begin position="199"/>
        <end position="222"/>
    </location>
</feature>
<dbReference type="OrthoDB" id="1435460at2759"/>
<keyword evidence="8" id="KW-1185">Reference proteome</keyword>
<evidence type="ECO:0000256" key="6">
    <source>
        <dbReference type="SAM" id="MobiDB-lite"/>
    </source>
</evidence>
<feature type="region of interest" description="Disordered" evidence="6">
    <location>
        <begin position="1"/>
        <end position="32"/>
    </location>
</feature>
<accession>A0A8J4QV53</accession>
<dbReference type="GO" id="GO:0005634">
    <property type="term" value="C:nucleus"/>
    <property type="evidence" value="ECO:0007669"/>
    <property type="project" value="UniProtKB-SubCell"/>
</dbReference>
<evidence type="ECO:0000313" key="7">
    <source>
        <dbReference type="EMBL" id="KAF3952502.1"/>
    </source>
</evidence>
<dbReference type="EMBL" id="JRKL02004479">
    <property type="protein sequence ID" value="KAF3952502.1"/>
    <property type="molecule type" value="Genomic_DNA"/>
</dbReference>
<sequence>MQREQERERRRIRDRQRRQSMTVEQREKHLARRRRNYQLRRLRAENVRLGSQTGERSVVSRNETITVNEHQAVISVSGPSDQCNSVPHVQINQGQEKLIVDRTKSEGLEALAHKSAHFQRTLRLSHVRHLARTLNHSMAELTGNSQVVAAVVNKGDVTNNRSQVGDSDSGRSLQSLRLNRVKRLARTVNNTANSVIKEATGQSDQSGAEVQPKLPWGGDTAERGPFTWPHAKNEVCLALLNRFWIEDIVAGWRKREGIALWARA</sequence>
<name>A0A8J4QV53_9ROSI</name>
<dbReference type="PROSITE" id="PS51152">
    <property type="entry name" value="NFYA_HAP2_2"/>
    <property type="match status" value="1"/>
</dbReference>
<evidence type="ECO:0000313" key="8">
    <source>
        <dbReference type="Proteomes" id="UP000737018"/>
    </source>
</evidence>
<protein>
    <submittedName>
        <fullName evidence="7">Uncharacterized protein</fullName>
    </submittedName>
</protein>
<feature type="compositionally biased region" description="Basic and acidic residues" evidence="6">
    <location>
        <begin position="1"/>
        <end position="11"/>
    </location>
</feature>
<evidence type="ECO:0000256" key="1">
    <source>
        <dbReference type="ARBA" id="ARBA00004123"/>
    </source>
</evidence>
<keyword evidence="5" id="KW-0539">Nucleus</keyword>
<dbReference type="Proteomes" id="UP000737018">
    <property type="component" value="Unassembled WGS sequence"/>
</dbReference>
<evidence type="ECO:0000256" key="3">
    <source>
        <dbReference type="ARBA" id="ARBA00023125"/>
    </source>
</evidence>
<evidence type="ECO:0000256" key="2">
    <source>
        <dbReference type="ARBA" id="ARBA00023015"/>
    </source>
</evidence>
<gene>
    <name evidence="7" type="ORF">CMV_021943</name>
</gene>
<dbReference type="AlphaFoldDB" id="A0A8J4QV53"/>
<dbReference type="GO" id="GO:0003677">
    <property type="term" value="F:DNA binding"/>
    <property type="evidence" value="ECO:0007669"/>
    <property type="project" value="UniProtKB-KW"/>
</dbReference>
<proteinExistence type="predicted"/>
<feature type="compositionally biased region" description="Polar residues" evidence="6">
    <location>
        <begin position="199"/>
        <end position="208"/>
    </location>
</feature>
<comment type="caution">
    <text evidence="7">The sequence shown here is derived from an EMBL/GenBank/DDBJ whole genome shotgun (WGS) entry which is preliminary data.</text>
</comment>
<dbReference type="GO" id="GO:0003700">
    <property type="term" value="F:DNA-binding transcription factor activity"/>
    <property type="evidence" value="ECO:0007669"/>
    <property type="project" value="InterPro"/>
</dbReference>
<comment type="subcellular location">
    <subcellularLocation>
        <location evidence="1">Nucleus</location>
    </subcellularLocation>
</comment>
<keyword evidence="3" id="KW-0238">DNA-binding</keyword>
<dbReference type="InterPro" id="IPR001289">
    <property type="entry name" value="NFYA"/>
</dbReference>
<evidence type="ECO:0000256" key="4">
    <source>
        <dbReference type="ARBA" id="ARBA00023163"/>
    </source>
</evidence>
<reference evidence="7" key="1">
    <citation type="submission" date="2020-03" db="EMBL/GenBank/DDBJ databases">
        <title>Castanea mollissima Vanexum genome sequencing.</title>
        <authorList>
            <person name="Staton M."/>
        </authorList>
    </citation>
    <scope>NUCLEOTIDE SEQUENCE</scope>
    <source>
        <tissue evidence="7">Leaf</tissue>
    </source>
</reference>
<keyword evidence="2" id="KW-0805">Transcription regulation</keyword>